<evidence type="ECO:0000313" key="2">
    <source>
        <dbReference type="Proteomes" id="UP000288028"/>
    </source>
</evidence>
<dbReference type="InterPro" id="IPR014975">
    <property type="entry name" value="DUF1836"/>
</dbReference>
<dbReference type="PANTHER" id="PTHR40056:SF1">
    <property type="entry name" value="DUF1836 DOMAIN-CONTAINING PROTEIN"/>
    <property type="match status" value="1"/>
</dbReference>
<dbReference type="EMBL" id="NGKB01000002">
    <property type="protein sequence ID" value="RSU16399.1"/>
    <property type="molecule type" value="Genomic_DNA"/>
</dbReference>
<dbReference type="AlphaFoldDB" id="A0A430B7V7"/>
<dbReference type="GeneID" id="95580507"/>
<evidence type="ECO:0000313" key="1">
    <source>
        <dbReference type="EMBL" id="RSU16399.1"/>
    </source>
</evidence>
<dbReference type="PANTHER" id="PTHR40056">
    <property type="entry name" value="HYPOTHETICAL CYTOSOLIC PROTEIN"/>
    <property type="match status" value="1"/>
</dbReference>
<comment type="caution">
    <text evidence="1">The sequence shown here is derived from an EMBL/GenBank/DDBJ whole genome shotgun (WGS) entry which is preliminary data.</text>
</comment>
<dbReference type="Pfam" id="PF08876">
    <property type="entry name" value="DUF1836"/>
    <property type="match status" value="1"/>
</dbReference>
<proteinExistence type="predicted"/>
<name>A0A430B7V7_9ENTE</name>
<dbReference type="Proteomes" id="UP000288028">
    <property type="component" value="Unassembled WGS sequence"/>
</dbReference>
<dbReference type="OrthoDB" id="3191472at2"/>
<evidence type="ECO:0008006" key="3">
    <source>
        <dbReference type="Google" id="ProtNLM"/>
    </source>
</evidence>
<protein>
    <recommendedName>
        <fullName evidence="3">DUF1836 domain-containing protein</fullName>
    </recommendedName>
</protein>
<reference evidence="1 2" key="1">
    <citation type="submission" date="2017-05" db="EMBL/GenBank/DDBJ databases">
        <title>Vagococcus spp. assemblies.</title>
        <authorList>
            <person name="Gulvik C.A."/>
        </authorList>
    </citation>
    <scope>NUCLEOTIDE SEQUENCE [LARGE SCALE GENOMIC DNA]</scope>
    <source>
        <strain evidence="1 2">SS1714</strain>
    </source>
</reference>
<gene>
    <name evidence="1" type="ORF">CBF28_02405</name>
</gene>
<dbReference type="RefSeq" id="WP_126791553.1">
    <property type="nucleotide sequence ID" value="NZ_CP060720.1"/>
</dbReference>
<organism evidence="1 2">
    <name type="scientific">Vagococcus carniphilus</name>
    <dbReference type="NCBI Taxonomy" id="218144"/>
    <lineage>
        <taxon>Bacteria</taxon>
        <taxon>Bacillati</taxon>
        <taxon>Bacillota</taxon>
        <taxon>Bacilli</taxon>
        <taxon>Lactobacillales</taxon>
        <taxon>Enterococcaceae</taxon>
        <taxon>Vagococcus</taxon>
    </lineage>
</organism>
<keyword evidence="2" id="KW-1185">Reference proteome</keyword>
<sequence length="180" mass="20864">MNNILEDGNWELELLAFTLPRWDELPDIEIYMDQLVKIVDKYTQPLLLDHTKALTPSMINNYVKLKLVPKPYKKKYGKNHLARVLVITILKQAFEIPAIRNGIELKIDATNAKEAYNLFCEHLESTIECFLVEENKSVTINDIKRDYDPIQMACTTFIAKLITEKHLDDILKETITTGEK</sequence>
<accession>A0A430B7V7</accession>